<evidence type="ECO:0000313" key="3">
    <source>
        <dbReference type="Proteomes" id="UP000518300"/>
    </source>
</evidence>
<evidence type="ECO:0008006" key="4">
    <source>
        <dbReference type="Google" id="ProtNLM"/>
    </source>
</evidence>
<organism evidence="2 3">
    <name type="scientific">Pyxidicoccus fallax</name>
    <dbReference type="NCBI Taxonomy" id="394095"/>
    <lineage>
        <taxon>Bacteria</taxon>
        <taxon>Pseudomonadati</taxon>
        <taxon>Myxococcota</taxon>
        <taxon>Myxococcia</taxon>
        <taxon>Myxococcales</taxon>
        <taxon>Cystobacterineae</taxon>
        <taxon>Myxococcaceae</taxon>
        <taxon>Pyxidicoccus</taxon>
    </lineage>
</organism>
<keyword evidence="1" id="KW-0732">Signal</keyword>
<dbReference type="PROSITE" id="PS51257">
    <property type="entry name" value="PROKAR_LIPOPROTEIN"/>
    <property type="match status" value="1"/>
</dbReference>
<evidence type="ECO:0000313" key="2">
    <source>
        <dbReference type="EMBL" id="NMO17531.1"/>
    </source>
</evidence>
<evidence type="ECO:0000256" key="1">
    <source>
        <dbReference type="SAM" id="SignalP"/>
    </source>
</evidence>
<proteinExistence type="predicted"/>
<feature type="signal peptide" evidence="1">
    <location>
        <begin position="1"/>
        <end position="26"/>
    </location>
</feature>
<dbReference type="AlphaFoldDB" id="A0A848LII1"/>
<dbReference type="RefSeq" id="WP_169346813.1">
    <property type="nucleotide sequence ID" value="NZ_JABBJJ010000101.1"/>
</dbReference>
<dbReference type="Proteomes" id="UP000518300">
    <property type="component" value="Unassembled WGS sequence"/>
</dbReference>
<comment type="caution">
    <text evidence="2">The sequence shown here is derived from an EMBL/GenBank/DDBJ whole genome shotgun (WGS) entry which is preliminary data.</text>
</comment>
<dbReference type="EMBL" id="JABBJJ010000101">
    <property type="protein sequence ID" value="NMO17531.1"/>
    <property type="molecule type" value="Genomic_DNA"/>
</dbReference>
<name>A0A848LII1_9BACT</name>
<feature type="chain" id="PRO_5032596787" description="Lipoprotein" evidence="1">
    <location>
        <begin position="27"/>
        <end position="229"/>
    </location>
</feature>
<protein>
    <recommendedName>
        <fullName evidence="4">Lipoprotein</fullName>
    </recommendedName>
</protein>
<keyword evidence="3" id="KW-1185">Reference proteome</keyword>
<sequence>MRILGSSLRKASVALAWSLGVLLGMGCGGTDSPQEAPVVSESPQTGGEQYVGTATTVVGILDPFGNVLGQTNYLKQVLVVVRPPIVAGTLLETNPFSLAVLPNPPIDVNSEGALSLQSAIGFFDAGTGREFLFQYWTLTIIGNAISGTLTDNHVAEAIALNLINTPRELAPGIVISWPNAVANGAILEGTIDANQIVLRIQGNVVSGDRPFVSYITATRVQPPLPGTSP</sequence>
<accession>A0A848LII1</accession>
<gene>
    <name evidence="2" type="ORF">HG543_22085</name>
</gene>
<reference evidence="2 3" key="1">
    <citation type="submission" date="2020-04" db="EMBL/GenBank/DDBJ databases">
        <title>Draft genome of Pyxidicoccus fallax type strain.</title>
        <authorList>
            <person name="Whitworth D.E."/>
        </authorList>
    </citation>
    <scope>NUCLEOTIDE SEQUENCE [LARGE SCALE GENOMIC DNA]</scope>
    <source>
        <strain evidence="2 3">DSM 14698</strain>
    </source>
</reference>